<evidence type="ECO:0000256" key="2">
    <source>
        <dbReference type="ARBA" id="ARBA00005656"/>
    </source>
</evidence>
<keyword evidence="7" id="KW-1185">Reference proteome</keyword>
<dbReference type="Gene3D" id="3.40.50.10750">
    <property type="entry name" value="Isocitrate/Isopropylmalate dehydrogenase-like"/>
    <property type="match status" value="1"/>
</dbReference>
<dbReference type="InterPro" id="IPR050500">
    <property type="entry name" value="Phos_Acetyltrans/Butyryltrans"/>
</dbReference>
<dbReference type="EMBL" id="CP001684">
    <property type="protein sequence ID" value="ACV22157.1"/>
    <property type="molecule type" value="Genomic_DNA"/>
</dbReference>
<dbReference type="RefSeq" id="WP_012798260.1">
    <property type="nucleotide sequence ID" value="NC_013165.1"/>
</dbReference>
<dbReference type="Proteomes" id="UP000002026">
    <property type="component" value="Chromosome"/>
</dbReference>
<dbReference type="InterPro" id="IPR002505">
    <property type="entry name" value="PTA_PTB"/>
</dbReference>
<dbReference type="AlphaFoldDB" id="C7N5H2"/>
<dbReference type="eggNOG" id="COG0280">
    <property type="taxonomic scope" value="Bacteria"/>
</dbReference>
<keyword evidence="3" id="KW-0808">Transferase</keyword>
<dbReference type="InterPro" id="IPR042112">
    <property type="entry name" value="P_AcTrfase_dom2"/>
</dbReference>
<proteinExistence type="inferred from homology"/>
<accession>C7N5H2</accession>
<comment type="catalytic activity">
    <reaction evidence="1">
        <text>acetyl-CoA + phosphate = acetyl phosphate + CoA</text>
        <dbReference type="Rhea" id="RHEA:19521"/>
        <dbReference type="ChEBI" id="CHEBI:22191"/>
        <dbReference type="ChEBI" id="CHEBI:43474"/>
        <dbReference type="ChEBI" id="CHEBI:57287"/>
        <dbReference type="ChEBI" id="CHEBI:57288"/>
        <dbReference type="EC" id="2.3.1.8"/>
    </reaction>
</comment>
<organism evidence="6 7">
    <name type="scientific">Slackia heliotrinireducens (strain ATCC 29202 / DSM 20476 / NCTC 11029 / RHS 1)</name>
    <name type="common">Peptococcus heliotrinreducens</name>
    <dbReference type="NCBI Taxonomy" id="471855"/>
    <lineage>
        <taxon>Bacteria</taxon>
        <taxon>Bacillati</taxon>
        <taxon>Actinomycetota</taxon>
        <taxon>Coriobacteriia</taxon>
        <taxon>Eggerthellales</taxon>
        <taxon>Eggerthellaceae</taxon>
        <taxon>Slackia</taxon>
    </lineage>
</organism>
<evidence type="ECO:0000313" key="7">
    <source>
        <dbReference type="Proteomes" id="UP000002026"/>
    </source>
</evidence>
<evidence type="ECO:0000256" key="3">
    <source>
        <dbReference type="ARBA" id="ARBA00022679"/>
    </source>
</evidence>
<dbReference type="InterPro" id="IPR012147">
    <property type="entry name" value="P_Ac_Bu_trans"/>
</dbReference>
<dbReference type="InterPro" id="IPR042113">
    <property type="entry name" value="P_AcTrfase_dom1"/>
</dbReference>
<dbReference type="SUPFAM" id="SSF53659">
    <property type="entry name" value="Isocitrate/Isopropylmalate dehydrogenase-like"/>
    <property type="match status" value="1"/>
</dbReference>
<evidence type="ECO:0000256" key="1">
    <source>
        <dbReference type="ARBA" id="ARBA00000705"/>
    </source>
</evidence>
<dbReference type="PANTHER" id="PTHR43356:SF3">
    <property type="entry name" value="PHOSPHATE ACETYLTRANSFERASE"/>
    <property type="match status" value="1"/>
</dbReference>
<dbReference type="Pfam" id="PF01515">
    <property type="entry name" value="PTA_PTB"/>
    <property type="match status" value="1"/>
</dbReference>
<dbReference type="GO" id="GO:0008959">
    <property type="term" value="F:phosphate acetyltransferase activity"/>
    <property type="evidence" value="ECO:0007669"/>
    <property type="project" value="UniProtKB-EC"/>
</dbReference>
<evidence type="ECO:0000259" key="5">
    <source>
        <dbReference type="Pfam" id="PF01515"/>
    </source>
</evidence>
<dbReference type="PANTHER" id="PTHR43356">
    <property type="entry name" value="PHOSPHATE ACETYLTRANSFERASE"/>
    <property type="match status" value="1"/>
</dbReference>
<gene>
    <name evidence="6" type="ordered locus">Shel_11220</name>
</gene>
<keyword evidence="4" id="KW-0012">Acyltransferase</keyword>
<dbReference type="HOGENOM" id="CLU_019723_0_1_11"/>
<dbReference type="Gene3D" id="3.40.50.10950">
    <property type="match status" value="1"/>
</dbReference>
<reference evidence="6 7" key="1">
    <citation type="journal article" date="2009" name="Stand. Genomic Sci.">
        <title>Complete genome sequence of Slackia heliotrinireducens type strain (RHS 1).</title>
        <authorList>
            <person name="Pukall R."/>
            <person name="Lapidus A."/>
            <person name="Nolan M."/>
            <person name="Copeland A."/>
            <person name="Glavina Del Rio T."/>
            <person name="Lucas S."/>
            <person name="Chen F."/>
            <person name="Tice H."/>
            <person name="Cheng J.F."/>
            <person name="Chertkov O."/>
            <person name="Bruce D."/>
            <person name="Goodwin L."/>
            <person name="Kuske C."/>
            <person name="Brettin T."/>
            <person name="Detter J.C."/>
            <person name="Han C."/>
            <person name="Pitluck S."/>
            <person name="Pati A."/>
            <person name="Mavrommatis K."/>
            <person name="Ivanova N."/>
            <person name="Ovchinnikova G."/>
            <person name="Chen A."/>
            <person name="Palaniappan K."/>
            <person name="Schneider S."/>
            <person name="Rohde M."/>
            <person name="Chain P."/>
            <person name="D'haeseleer P."/>
            <person name="Goker M."/>
            <person name="Bristow J."/>
            <person name="Eisen J.A."/>
            <person name="Markowitz V."/>
            <person name="Kyrpides N.C."/>
            <person name="Klenk H.P."/>
            <person name="Hugenholtz P."/>
        </authorList>
    </citation>
    <scope>NUCLEOTIDE SEQUENCE [LARGE SCALE GENOMIC DNA]</scope>
    <source>
        <strain evidence="7">ATCC 29202 / DSM 20476 / NCTC 11029 / RHS 1</strain>
    </source>
</reference>
<name>C7N5H2_SLAHD</name>
<sequence>MTASLMDQLKARACESPKTVVFPEGESPRIIEAAAQAAAEGFAFPVLVGNPQVIGDIAAHRGLSLDGVAIRPLPDETEAEALAAAYLEAGGMLSRKGILRRMKSPMYFGALLVASGQGDAMVAGLEHSTAEVVLASSTIIGFAEGISTPSSICLMECPGFAGPEGELLIFADPGVCEKPDVSALADIAISSARTAKALLNWEPRVAFLSFSTKGSVESEIIDLQLKALEEVRRREPDLKVDGELQFDAAIVPDVARKKVPEGSDVAGAANVLVFPDLNAGNICYKAAQRLTGGNAYGPFLQGFAKTVSDLSRGSSVDDILGVTVMAVLNSQS</sequence>
<protein>
    <submittedName>
        <fullName evidence="6">Phosphotransacetylase</fullName>
    </submittedName>
</protein>
<comment type="similarity">
    <text evidence="2">Belongs to the phosphate acetyltransferase and butyryltransferase family.</text>
</comment>
<dbReference type="STRING" id="471855.Shel_11220"/>
<dbReference type="KEGG" id="shi:Shel_11220"/>
<feature type="domain" description="Phosphate acetyl/butaryl transferase" evidence="5">
    <location>
        <begin position="5"/>
        <end position="327"/>
    </location>
</feature>
<evidence type="ECO:0000256" key="4">
    <source>
        <dbReference type="ARBA" id="ARBA00023315"/>
    </source>
</evidence>
<evidence type="ECO:0000313" key="6">
    <source>
        <dbReference type="EMBL" id="ACV22157.1"/>
    </source>
</evidence>
<dbReference type="PIRSF" id="PIRSF000428">
    <property type="entry name" value="P_Ac_trans"/>
    <property type="match status" value="1"/>
</dbReference>